<evidence type="ECO:0000259" key="7">
    <source>
        <dbReference type="PROSITE" id="PS51462"/>
    </source>
</evidence>
<accession>A0A117USP4</accession>
<dbReference type="InterPro" id="IPR015797">
    <property type="entry name" value="NUDIX_hydrolase-like_dom_sf"/>
</dbReference>
<feature type="domain" description="Nudix hydrolase" evidence="7">
    <location>
        <begin position="34"/>
        <end position="167"/>
    </location>
</feature>
<keyword evidence="5" id="KW-0460">Magnesium</keyword>
<dbReference type="EMBL" id="LLZS01000009">
    <property type="protein sequence ID" value="KUR70108.1"/>
    <property type="molecule type" value="Genomic_DNA"/>
</dbReference>
<keyword evidence="3" id="KW-0479">Metal-binding</keyword>
<dbReference type="Proteomes" id="UP000058012">
    <property type="component" value="Unassembled WGS sequence"/>
</dbReference>
<reference evidence="8 9" key="1">
    <citation type="submission" date="2015-10" db="EMBL/GenBank/DDBJ databases">
        <title>Draft genome sequence of Novosphingobium fuchskuhlense DSM 25065 isolated from a surface water sample of the southwest basin of Lake Grosse Fuchskuhle.</title>
        <authorList>
            <person name="Ruckert C."/>
            <person name="Winkler A."/>
            <person name="Glaeser J."/>
            <person name="Grossart H.-P."/>
            <person name="Kalinowski J."/>
            <person name="Glaeser S."/>
        </authorList>
    </citation>
    <scope>NUCLEOTIDE SEQUENCE [LARGE SCALE GENOMIC DNA]</scope>
    <source>
        <strain evidence="8 9">FNE08-7</strain>
    </source>
</reference>
<dbReference type="GO" id="GO:0046872">
    <property type="term" value="F:metal ion binding"/>
    <property type="evidence" value="ECO:0007669"/>
    <property type="project" value="UniProtKB-KW"/>
</dbReference>
<dbReference type="InterPro" id="IPR000086">
    <property type="entry name" value="NUDIX_hydrolase_dom"/>
</dbReference>
<dbReference type="GO" id="GO:0010945">
    <property type="term" value="F:coenzyme A diphosphatase activity"/>
    <property type="evidence" value="ECO:0007669"/>
    <property type="project" value="InterPro"/>
</dbReference>
<dbReference type="InterPro" id="IPR045121">
    <property type="entry name" value="CoAse"/>
</dbReference>
<comment type="caution">
    <text evidence="8">The sequence shown here is derived from an EMBL/GenBank/DDBJ whole genome shotgun (WGS) entry which is preliminary data.</text>
</comment>
<comment type="cofactor">
    <cofactor evidence="1">
        <name>Mn(2+)</name>
        <dbReference type="ChEBI" id="CHEBI:29035"/>
    </cofactor>
</comment>
<keyword evidence="4 8" id="KW-0378">Hydrolase</keyword>
<dbReference type="Pfam" id="PF00293">
    <property type="entry name" value="NUDIX"/>
    <property type="match status" value="1"/>
</dbReference>
<dbReference type="SUPFAM" id="SSF55811">
    <property type="entry name" value="Nudix"/>
    <property type="match status" value="1"/>
</dbReference>
<keyword evidence="9" id="KW-1185">Reference proteome</keyword>
<evidence type="ECO:0000256" key="5">
    <source>
        <dbReference type="ARBA" id="ARBA00022842"/>
    </source>
</evidence>
<evidence type="ECO:0000313" key="8">
    <source>
        <dbReference type="EMBL" id="KUR70108.1"/>
    </source>
</evidence>
<evidence type="ECO:0000256" key="1">
    <source>
        <dbReference type="ARBA" id="ARBA00001936"/>
    </source>
</evidence>
<comment type="cofactor">
    <cofactor evidence="2">
        <name>Mg(2+)</name>
        <dbReference type="ChEBI" id="CHEBI:18420"/>
    </cofactor>
</comment>
<dbReference type="Gene3D" id="3.90.79.10">
    <property type="entry name" value="Nucleoside Triphosphate Pyrophosphohydrolase"/>
    <property type="match status" value="1"/>
</dbReference>
<proteinExistence type="predicted"/>
<dbReference type="CDD" id="cd03426">
    <property type="entry name" value="NUDIX_CoAse_Nudt7"/>
    <property type="match status" value="1"/>
</dbReference>
<organism evidence="8 9">
    <name type="scientific">Novosphingobium fuchskuhlense</name>
    <dbReference type="NCBI Taxonomy" id="1117702"/>
    <lineage>
        <taxon>Bacteria</taxon>
        <taxon>Pseudomonadati</taxon>
        <taxon>Pseudomonadota</taxon>
        <taxon>Alphaproteobacteria</taxon>
        <taxon>Sphingomonadales</taxon>
        <taxon>Sphingomonadaceae</taxon>
        <taxon>Novosphingobium</taxon>
    </lineage>
</organism>
<dbReference type="PANTHER" id="PTHR12992:SF11">
    <property type="entry name" value="MITOCHONDRIAL COENZYME A DIPHOSPHATASE NUDT8"/>
    <property type="match status" value="1"/>
</dbReference>
<dbReference type="PANTHER" id="PTHR12992">
    <property type="entry name" value="NUDIX HYDROLASE"/>
    <property type="match status" value="1"/>
</dbReference>
<dbReference type="RefSeq" id="WP_067912559.1">
    <property type="nucleotide sequence ID" value="NZ_KQ954246.1"/>
</dbReference>
<dbReference type="NCBIfam" id="NF007980">
    <property type="entry name" value="PRK10707.1"/>
    <property type="match status" value="1"/>
</dbReference>
<name>A0A117USP4_9SPHN</name>
<dbReference type="AlphaFoldDB" id="A0A117USP4"/>
<evidence type="ECO:0000256" key="3">
    <source>
        <dbReference type="ARBA" id="ARBA00022723"/>
    </source>
</evidence>
<dbReference type="PROSITE" id="PS51462">
    <property type="entry name" value="NUDIX"/>
    <property type="match status" value="1"/>
</dbReference>
<dbReference type="STRING" id="1117702.AQZ52_14670"/>
<evidence type="ECO:0000313" key="9">
    <source>
        <dbReference type="Proteomes" id="UP000058012"/>
    </source>
</evidence>
<keyword evidence="6" id="KW-0464">Manganese</keyword>
<sequence>MSLRARLADLFTIGHADPAAPAYEDWRPLPDTPLRPAAVLIAVTDRPDHPEGPGVLLIHRPSHMRAHPGQAAFPGGKLDAGETPIEAALREANEELGIDPALVDVIGATDQYRTGTGYDITPVLAMVPPDLPIQPNPAEVAAWFEPPLAFVLDPANHVRRDGEWSGRRGSYIDIQWNEHRIWGVTAGIIANLAQRIRWHG</sequence>
<dbReference type="PROSITE" id="PS00893">
    <property type="entry name" value="NUDIX_BOX"/>
    <property type="match status" value="1"/>
</dbReference>
<evidence type="ECO:0000256" key="4">
    <source>
        <dbReference type="ARBA" id="ARBA00022801"/>
    </source>
</evidence>
<protein>
    <submittedName>
        <fullName evidence="8">NUDIX hydrolase</fullName>
    </submittedName>
</protein>
<dbReference type="InterPro" id="IPR020084">
    <property type="entry name" value="NUDIX_hydrolase_CS"/>
</dbReference>
<dbReference type="OrthoDB" id="9802805at2"/>
<evidence type="ECO:0000256" key="2">
    <source>
        <dbReference type="ARBA" id="ARBA00001946"/>
    </source>
</evidence>
<gene>
    <name evidence="8" type="ORF">AQZ52_14670</name>
</gene>
<evidence type="ECO:0000256" key="6">
    <source>
        <dbReference type="ARBA" id="ARBA00023211"/>
    </source>
</evidence>